<evidence type="ECO:0000313" key="2">
    <source>
        <dbReference type="EMBL" id="GBL94138.1"/>
    </source>
</evidence>
<dbReference type="AlphaFoldDB" id="A0A4Y2BPZ9"/>
<dbReference type="Proteomes" id="UP000499080">
    <property type="component" value="Unassembled WGS sequence"/>
</dbReference>
<protein>
    <submittedName>
        <fullName evidence="2">Uncharacterized protein</fullName>
    </submittedName>
</protein>
<evidence type="ECO:0000313" key="3">
    <source>
        <dbReference type="Proteomes" id="UP000499080"/>
    </source>
</evidence>
<proteinExistence type="predicted"/>
<sequence length="126" mass="14182">MDSSEDTVKLKHQSNSKRSLFIILSLSIDLVMFSLLTRTFSHQKRVDLFSLRTQTASQPHMVVIKSAFAKVTSANGGRRQCTGINNCQTVHMIGYQEISGVLSCYTCMVLVVRKPKNHPMVEIDHL</sequence>
<comment type="caution">
    <text evidence="2">The sequence shown here is derived from an EMBL/GenBank/DDBJ whole genome shotgun (WGS) entry which is preliminary data.</text>
</comment>
<keyword evidence="3" id="KW-1185">Reference proteome</keyword>
<dbReference type="EMBL" id="BGPR01000099">
    <property type="protein sequence ID" value="GBL94138.1"/>
    <property type="molecule type" value="Genomic_DNA"/>
</dbReference>
<evidence type="ECO:0000256" key="1">
    <source>
        <dbReference type="SAM" id="Phobius"/>
    </source>
</evidence>
<reference evidence="2 3" key="1">
    <citation type="journal article" date="2019" name="Sci. Rep.">
        <title>Orb-weaving spider Araneus ventricosus genome elucidates the spidroin gene catalogue.</title>
        <authorList>
            <person name="Kono N."/>
            <person name="Nakamura H."/>
            <person name="Ohtoshi R."/>
            <person name="Moran D.A.P."/>
            <person name="Shinohara A."/>
            <person name="Yoshida Y."/>
            <person name="Fujiwara M."/>
            <person name="Mori M."/>
            <person name="Tomita M."/>
            <person name="Arakawa K."/>
        </authorList>
    </citation>
    <scope>NUCLEOTIDE SEQUENCE [LARGE SCALE GENOMIC DNA]</scope>
</reference>
<keyword evidence="1" id="KW-0812">Transmembrane</keyword>
<organism evidence="2 3">
    <name type="scientific">Araneus ventricosus</name>
    <name type="common">Orbweaver spider</name>
    <name type="synonym">Epeira ventricosa</name>
    <dbReference type="NCBI Taxonomy" id="182803"/>
    <lineage>
        <taxon>Eukaryota</taxon>
        <taxon>Metazoa</taxon>
        <taxon>Ecdysozoa</taxon>
        <taxon>Arthropoda</taxon>
        <taxon>Chelicerata</taxon>
        <taxon>Arachnida</taxon>
        <taxon>Araneae</taxon>
        <taxon>Araneomorphae</taxon>
        <taxon>Entelegynae</taxon>
        <taxon>Araneoidea</taxon>
        <taxon>Araneidae</taxon>
        <taxon>Araneus</taxon>
    </lineage>
</organism>
<keyword evidence="1" id="KW-1133">Transmembrane helix</keyword>
<feature type="transmembrane region" description="Helical" evidence="1">
    <location>
        <begin position="20"/>
        <end position="40"/>
    </location>
</feature>
<keyword evidence="1" id="KW-0472">Membrane</keyword>
<gene>
    <name evidence="2" type="ORF">AVEN_185087_1</name>
</gene>
<accession>A0A4Y2BPZ9</accession>
<name>A0A4Y2BPZ9_ARAVE</name>